<feature type="non-terminal residue" evidence="3">
    <location>
        <position position="206"/>
    </location>
</feature>
<keyword evidence="2" id="KW-0472">Membrane</keyword>
<dbReference type="Proteomes" id="UP000236630">
    <property type="component" value="Unassembled WGS sequence"/>
</dbReference>
<name>A0A2H5QBZ0_CITUN</name>
<proteinExistence type="predicted"/>
<gene>
    <name evidence="3" type="ORF">CUMW_215490</name>
</gene>
<comment type="caution">
    <text evidence="3">The sequence shown here is derived from an EMBL/GenBank/DDBJ whole genome shotgun (WGS) entry which is preliminary data.</text>
</comment>
<evidence type="ECO:0000256" key="1">
    <source>
        <dbReference type="SAM" id="MobiDB-lite"/>
    </source>
</evidence>
<keyword evidence="4" id="KW-1185">Reference proteome</keyword>
<evidence type="ECO:0000313" key="4">
    <source>
        <dbReference type="Proteomes" id="UP000236630"/>
    </source>
</evidence>
<accession>A0A2H5QBZ0</accession>
<evidence type="ECO:0000256" key="2">
    <source>
        <dbReference type="SAM" id="Phobius"/>
    </source>
</evidence>
<keyword evidence="2" id="KW-0812">Transmembrane</keyword>
<protein>
    <submittedName>
        <fullName evidence="3">Uncharacterized protein</fullName>
    </submittedName>
</protein>
<dbReference type="AlphaFoldDB" id="A0A2H5QBZ0"/>
<dbReference type="PANTHER" id="PTHR34189:SF13">
    <property type="entry name" value="TRANSMEMBRANE PROTEIN"/>
    <property type="match status" value="1"/>
</dbReference>
<dbReference type="EMBL" id="BDQV01000295">
    <property type="protein sequence ID" value="GAY62144.1"/>
    <property type="molecule type" value="Genomic_DNA"/>
</dbReference>
<organism evidence="3 4">
    <name type="scientific">Citrus unshiu</name>
    <name type="common">Satsuma mandarin</name>
    <name type="synonym">Citrus nobilis var. unshiu</name>
    <dbReference type="NCBI Taxonomy" id="55188"/>
    <lineage>
        <taxon>Eukaryota</taxon>
        <taxon>Viridiplantae</taxon>
        <taxon>Streptophyta</taxon>
        <taxon>Embryophyta</taxon>
        <taxon>Tracheophyta</taxon>
        <taxon>Spermatophyta</taxon>
        <taxon>Magnoliopsida</taxon>
        <taxon>eudicotyledons</taxon>
        <taxon>Gunneridae</taxon>
        <taxon>Pentapetalae</taxon>
        <taxon>rosids</taxon>
        <taxon>malvids</taxon>
        <taxon>Sapindales</taxon>
        <taxon>Rutaceae</taxon>
        <taxon>Aurantioideae</taxon>
        <taxon>Citrus</taxon>
    </lineage>
</organism>
<feature type="transmembrane region" description="Helical" evidence="2">
    <location>
        <begin position="58"/>
        <end position="77"/>
    </location>
</feature>
<sequence>MLRSTNSSRVAERLIIDSTPSPSHNERANTDTDQQLPTYDPRSDVAKKERSRIRFAENAIHAIPLLLVFCAVVLWFFSKPGPDLVEFASFLARTTASSRAQQAPCPRFGVMGCHASPTSTTLPLEAGGLVAGHSQRSTRGVLMIVSSGVRSMLFNSSAGQFLTRSLACFFNATGSIRTALGFTRGNLLILCTIKAHPNMLKHNKSK</sequence>
<evidence type="ECO:0000313" key="3">
    <source>
        <dbReference type="EMBL" id="GAY62144.1"/>
    </source>
</evidence>
<keyword evidence="2" id="KW-1133">Transmembrane helix</keyword>
<dbReference type="STRING" id="55188.A0A2H5QBZ0"/>
<dbReference type="PANTHER" id="PTHR34189">
    <property type="entry name" value="TRANSMEMBRANE PROTEIN"/>
    <property type="match status" value="1"/>
</dbReference>
<feature type="region of interest" description="Disordered" evidence="1">
    <location>
        <begin position="1"/>
        <end position="45"/>
    </location>
</feature>
<reference evidence="3 4" key="1">
    <citation type="journal article" date="2017" name="Front. Genet.">
        <title>Draft sequencing of the heterozygous diploid genome of Satsuma (Citrus unshiu Marc.) using a hybrid assembly approach.</title>
        <authorList>
            <person name="Shimizu T."/>
            <person name="Tanizawa Y."/>
            <person name="Mochizuki T."/>
            <person name="Nagasaki H."/>
            <person name="Yoshioka T."/>
            <person name="Toyoda A."/>
            <person name="Fujiyama A."/>
            <person name="Kaminuma E."/>
            <person name="Nakamura Y."/>
        </authorList>
    </citation>
    <scope>NUCLEOTIDE SEQUENCE [LARGE SCALE GENOMIC DNA]</scope>
    <source>
        <strain evidence="4">cv. Miyagawa wase</strain>
    </source>
</reference>